<dbReference type="InterPro" id="IPR012944">
    <property type="entry name" value="SusD_RagB_dom"/>
</dbReference>
<proteinExistence type="inferred from homology"/>
<sequence>MKNIIKQITTIGLALFAGFVVVSCSFEEVIDPNGPSVDGVASNASKGQLNELVVGIESTSRNGLAIETTASGTMSRELYLFDADPRNTGDLLGKNGIGLDNNSFYSTTQWAGNYRCIKNANILIEAVQNTDAVTEPEANGYLGFAKTMLAYEMVQIVKSYGAARLDISDLDNLGPIEDADTALQFAANLLSEANSHLNNSGGSFVFDLSSGFSGFNTPETFNQFSQGVAGMVQVYLGNGGSAITMLNNSHLNLDGDLNNGPKHIFGLGSGDQSNGLFKVDGLNGDQIIVHNSFIDDADANDSRVTSKTNLRPDPQSQDDLNGLFETDLYETNTSPIDILRNEELILLWAEANILAGSTGPAEDALNVVRNAAGVGDYAGNSDAASLTAEMLKQRRYSLWCENHRMYDLRRYDLSNTLPIDRPGDQIFNKLPIPLSENI</sequence>
<reference evidence="7 8" key="1">
    <citation type="submission" date="2016-02" db="EMBL/GenBank/DDBJ databases">
        <title>Ulvibacter sp. LPB0005, isolated from Thais luteostoma.</title>
        <authorList>
            <person name="Shin S.-K."/>
            <person name="Yi H."/>
        </authorList>
    </citation>
    <scope>NUCLEOTIDE SEQUENCE [LARGE SCALE GENOMIC DNA]</scope>
    <source>
        <strain evidence="7 8">LPB0005</strain>
    </source>
</reference>
<evidence type="ECO:0000256" key="3">
    <source>
        <dbReference type="ARBA" id="ARBA00022729"/>
    </source>
</evidence>
<keyword evidence="4" id="KW-0472">Membrane</keyword>
<dbReference type="Pfam" id="PF07980">
    <property type="entry name" value="SusD_RagB"/>
    <property type="match status" value="1"/>
</dbReference>
<evidence type="ECO:0000259" key="6">
    <source>
        <dbReference type="Pfam" id="PF07980"/>
    </source>
</evidence>
<dbReference type="STRING" id="1763537.ULVI_07005"/>
<evidence type="ECO:0000256" key="1">
    <source>
        <dbReference type="ARBA" id="ARBA00004442"/>
    </source>
</evidence>
<dbReference type="EMBL" id="LRXL01000026">
    <property type="protein sequence ID" value="OAB80476.1"/>
    <property type="molecule type" value="Genomic_DNA"/>
</dbReference>
<evidence type="ECO:0000313" key="8">
    <source>
        <dbReference type="Proteomes" id="UP000077013"/>
    </source>
</evidence>
<feature type="domain" description="RagB/SusD" evidence="6">
    <location>
        <begin position="330"/>
        <end position="413"/>
    </location>
</feature>
<evidence type="ECO:0000256" key="5">
    <source>
        <dbReference type="ARBA" id="ARBA00023237"/>
    </source>
</evidence>
<dbReference type="OrthoDB" id="9794888at2"/>
<dbReference type="SUPFAM" id="SSF48452">
    <property type="entry name" value="TPR-like"/>
    <property type="match status" value="1"/>
</dbReference>
<dbReference type="Gene3D" id="1.25.40.390">
    <property type="match status" value="1"/>
</dbReference>
<name>A0A167JA57_9FLAO</name>
<evidence type="ECO:0000256" key="4">
    <source>
        <dbReference type="ARBA" id="ARBA00023136"/>
    </source>
</evidence>
<dbReference type="GO" id="GO:0009279">
    <property type="term" value="C:cell outer membrane"/>
    <property type="evidence" value="ECO:0007669"/>
    <property type="project" value="UniProtKB-SubCell"/>
</dbReference>
<keyword evidence="8" id="KW-1185">Reference proteome</keyword>
<comment type="caution">
    <text evidence="7">The sequence shown here is derived from an EMBL/GenBank/DDBJ whole genome shotgun (WGS) entry which is preliminary data.</text>
</comment>
<protein>
    <submittedName>
        <fullName evidence="7">Glycan metabolism protein RagB</fullName>
    </submittedName>
</protein>
<keyword evidence="5" id="KW-0998">Cell outer membrane</keyword>
<organism evidence="7 8">
    <name type="scientific">Cochleicola gelatinilyticus</name>
    <dbReference type="NCBI Taxonomy" id="1763537"/>
    <lineage>
        <taxon>Bacteria</taxon>
        <taxon>Pseudomonadati</taxon>
        <taxon>Bacteroidota</taxon>
        <taxon>Flavobacteriia</taxon>
        <taxon>Flavobacteriales</taxon>
        <taxon>Flavobacteriaceae</taxon>
        <taxon>Cochleicola</taxon>
    </lineage>
</organism>
<dbReference type="RefSeq" id="WP_068591085.1">
    <property type="nucleotide sequence ID" value="NZ_LRXL01000026.1"/>
</dbReference>
<comment type="similarity">
    <text evidence="2">Belongs to the SusD family.</text>
</comment>
<dbReference type="AlphaFoldDB" id="A0A167JA57"/>
<accession>A0A167JA57</accession>
<dbReference type="PROSITE" id="PS51257">
    <property type="entry name" value="PROKAR_LIPOPROTEIN"/>
    <property type="match status" value="1"/>
</dbReference>
<evidence type="ECO:0000313" key="7">
    <source>
        <dbReference type="EMBL" id="OAB80476.1"/>
    </source>
</evidence>
<dbReference type="InterPro" id="IPR011990">
    <property type="entry name" value="TPR-like_helical_dom_sf"/>
</dbReference>
<comment type="subcellular location">
    <subcellularLocation>
        <location evidence="1">Cell outer membrane</location>
    </subcellularLocation>
</comment>
<keyword evidence="3" id="KW-0732">Signal</keyword>
<dbReference type="Proteomes" id="UP000077013">
    <property type="component" value="Unassembled WGS sequence"/>
</dbReference>
<gene>
    <name evidence="7" type="ORF">ULVI_07005</name>
</gene>
<evidence type="ECO:0000256" key="2">
    <source>
        <dbReference type="ARBA" id="ARBA00006275"/>
    </source>
</evidence>